<accession>A0ABR2I0R6</accession>
<dbReference type="InterPro" id="IPR049450">
    <property type="entry name" value="ACOT8-like_C"/>
</dbReference>
<dbReference type="EMBL" id="JAPCWZ010000007">
    <property type="protein sequence ID" value="KAK8855708.1"/>
    <property type="molecule type" value="Genomic_DNA"/>
</dbReference>
<dbReference type="InterPro" id="IPR042171">
    <property type="entry name" value="Acyl-CoA_hotdog"/>
</dbReference>
<dbReference type="PANTHER" id="PTHR38110">
    <property type="entry name" value="CHROMOSOME 23, WHOLE GENOME SHOTGUN SEQUENCE"/>
    <property type="match status" value="1"/>
</dbReference>
<evidence type="ECO:0000313" key="3">
    <source>
        <dbReference type="EMBL" id="KAK8855708.1"/>
    </source>
</evidence>
<comment type="caution">
    <text evidence="3">The sequence shown here is derived from an EMBL/GenBank/DDBJ whole genome shotgun (WGS) entry which is preliminary data.</text>
</comment>
<dbReference type="InterPro" id="IPR052389">
    <property type="entry name" value="Sec_Metab_Biosynth-Assoc"/>
</dbReference>
<organism evidence="3 4">
    <name type="scientific">Apiospora arundinis</name>
    <dbReference type="NCBI Taxonomy" id="335852"/>
    <lineage>
        <taxon>Eukaryota</taxon>
        <taxon>Fungi</taxon>
        <taxon>Dikarya</taxon>
        <taxon>Ascomycota</taxon>
        <taxon>Pezizomycotina</taxon>
        <taxon>Sordariomycetes</taxon>
        <taxon>Xylariomycetidae</taxon>
        <taxon>Amphisphaeriales</taxon>
        <taxon>Apiosporaceae</taxon>
        <taxon>Apiospora</taxon>
    </lineage>
</organism>
<dbReference type="Pfam" id="PF13622">
    <property type="entry name" value="4HBT_3"/>
    <property type="match status" value="1"/>
</dbReference>
<name>A0ABR2I0R6_9PEZI</name>
<dbReference type="InterPro" id="IPR049449">
    <property type="entry name" value="TesB_ACOT8-like_N"/>
</dbReference>
<sequence>MSVQNPPTAPPTFAAATAVRQVDSHTYQAVFDVAWSVGSVPHGGVVTSVLQRCAALHFGTTLAAQDQPHAITLHAEFLRRTQAGPATLRVRDVKLGRQTSTVHVTLSQQQQEGGGGGGGGAKSERDEVVAYITHTNLASESGPTFTTGWQLEPPPPPPPSDFAALARNGSGGDAHWAEWTAKPFPEFRRVTQQMRMFLPRSGRHATDSLCDEWIRFADPAQRFTDASLGFVSDLWPQVIESMVTARHEAKKDPSSASSDVNQQRVLLAKFWYPTLLLNLDIKKALPAEGVEWLFVRVRAKQIRNGRQDLEVVILDQQGDIVALSHHVALVLDAKRNTAKRRSVDSKM</sequence>
<feature type="domain" description="Acyl-CoA thioesterase-like C-terminal" evidence="2">
    <location>
        <begin position="186"/>
        <end position="330"/>
    </location>
</feature>
<gene>
    <name evidence="3" type="ORF">PGQ11_011620</name>
</gene>
<reference evidence="3 4" key="1">
    <citation type="journal article" date="2024" name="IMA Fungus">
        <title>Apiospora arundinis, a panoply of carbohydrate-active enzymes and secondary metabolites.</title>
        <authorList>
            <person name="Sorensen T."/>
            <person name="Petersen C."/>
            <person name="Muurmann A.T."/>
            <person name="Christiansen J.V."/>
            <person name="Brundto M.L."/>
            <person name="Overgaard C.K."/>
            <person name="Boysen A.T."/>
            <person name="Wollenberg R.D."/>
            <person name="Larsen T.O."/>
            <person name="Sorensen J.L."/>
            <person name="Nielsen K.L."/>
            <person name="Sondergaard T.E."/>
        </authorList>
    </citation>
    <scope>NUCLEOTIDE SEQUENCE [LARGE SCALE GENOMIC DNA]</scope>
    <source>
        <strain evidence="3 4">AAU 773</strain>
    </source>
</reference>
<dbReference type="Pfam" id="PF20789">
    <property type="entry name" value="4HBT_3C"/>
    <property type="match status" value="1"/>
</dbReference>
<dbReference type="InterPro" id="IPR029069">
    <property type="entry name" value="HotDog_dom_sf"/>
</dbReference>
<protein>
    <submittedName>
        <fullName evidence="3">Thioesterase-like superfamily-domain-containing protein</fullName>
    </submittedName>
</protein>
<dbReference type="PANTHER" id="PTHR38110:SF1">
    <property type="entry name" value="THIOESTERASE DOMAIN-CONTAINING PROTEIN"/>
    <property type="match status" value="1"/>
</dbReference>
<evidence type="ECO:0000259" key="1">
    <source>
        <dbReference type="Pfam" id="PF13622"/>
    </source>
</evidence>
<evidence type="ECO:0000313" key="4">
    <source>
        <dbReference type="Proteomes" id="UP001390339"/>
    </source>
</evidence>
<dbReference type="SUPFAM" id="SSF54637">
    <property type="entry name" value="Thioesterase/thiol ester dehydrase-isomerase"/>
    <property type="match status" value="2"/>
</dbReference>
<proteinExistence type="predicted"/>
<dbReference type="Gene3D" id="2.40.160.210">
    <property type="entry name" value="Acyl-CoA thioesterase, double hotdog domain"/>
    <property type="match status" value="1"/>
</dbReference>
<feature type="domain" description="Acyl-CoA thioesterase-like N-terminal HotDog" evidence="1">
    <location>
        <begin position="34"/>
        <end position="110"/>
    </location>
</feature>
<keyword evidence="4" id="KW-1185">Reference proteome</keyword>
<dbReference type="Proteomes" id="UP001390339">
    <property type="component" value="Unassembled WGS sequence"/>
</dbReference>
<evidence type="ECO:0000259" key="2">
    <source>
        <dbReference type="Pfam" id="PF20789"/>
    </source>
</evidence>